<evidence type="ECO:0000256" key="3">
    <source>
        <dbReference type="ARBA" id="ARBA00023295"/>
    </source>
</evidence>
<dbReference type="InterPro" id="IPR013320">
    <property type="entry name" value="ConA-like_dom_sf"/>
</dbReference>
<dbReference type="CDD" id="cd18622">
    <property type="entry name" value="GH32_Inu-like"/>
    <property type="match status" value="1"/>
</dbReference>
<keyword evidence="2 4" id="KW-0378">Hydrolase</keyword>
<dbReference type="SUPFAM" id="SSF49899">
    <property type="entry name" value="Concanavalin A-like lectins/glucanases"/>
    <property type="match status" value="1"/>
</dbReference>
<dbReference type="KEGG" id="bomb:GT348_08230"/>
<dbReference type="Gene3D" id="2.115.10.20">
    <property type="entry name" value="Glycosyl hydrolase domain, family 43"/>
    <property type="match status" value="1"/>
</dbReference>
<reference evidence="8 9" key="1">
    <citation type="submission" date="2020-01" db="EMBL/GenBank/DDBJ databases">
        <title>Genome sequencing of strain KACC 21507.</title>
        <authorList>
            <person name="Heo J."/>
            <person name="Kim S.-J."/>
            <person name="Kim J.-S."/>
            <person name="Hong S.-B."/>
            <person name="Kwon S.-W."/>
        </authorList>
    </citation>
    <scope>NUCLEOTIDE SEQUENCE [LARGE SCALE GENOMIC DNA]</scope>
    <source>
        <strain evidence="8 9">KACC 21507</strain>
    </source>
</reference>
<feature type="domain" description="Glycosyl hydrolase family 32 C-terminal" evidence="7">
    <location>
        <begin position="425"/>
        <end position="538"/>
    </location>
</feature>
<evidence type="ECO:0000313" key="9">
    <source>
        <dbReference type="Proteomes" id="UP000463975"/>
    </source>
</evidence>
<keyword evidence="9" id="KW-1185">Reference proteome</keyword>
<dbReference type="InterPro" id="IPR013189">
    <property type="entry name" value="Glyco_hydro_32_C"/>
</dbReference>
<dbReference type="InterPro" id="IPR023296">
    <property type="entry name" value="Glyco_hydro_beta-prop_sf"/>
</dbReference>
<dbReference type="GO" id="GO:0005987">
    <property type="term" value="P:sucrose catabolic process"/>
    <property type="evidence" value="ECO:0007669"/>
    <property type="project" value="TreeGrafter"/>
</dbReference>
<organism evidence="8 9">
    <name type="scientific">Aristophania vespae</name>
    <dbReference type="NCBI Taxonomy" id="2697033"/>
    <lineage>
        <taxon>Bacteria</taxon>
        <taxon>Pseudomonadati</taxon>
        <taxon>Pseudomonadota</taxon>
        <taxon>Alphaproteobacteria</taxon>
        <taxon>Acetobacterales</taxon>
        <taxon>Acetobacteraceae</taxon>
        <taxon>Aristophania</taxon>
    </lineage>
</organism>
<evidence type="ECO:0000259" key="6">
    <source>
        <dbReference type="Pfam" id="PF00251"/>
    </source>
</evidence>
<name>A0A6P1NKP4_9PROT</name>
<dbReference type="Pfam" id="PF00251">
    <property type="entry name" value="Glyco_hydro_32N"/>
    <property type="match status" value="1"/>
</dbReference>
<evidence type="ECO:0000256" key="5">
    <source>
        <dbReference type="SAM" id="MobiDB-lite"/>
    </source>
</evidence>
<comment type="similarity">
    <text evidence="1 4">Belongs to the glycosyl hydrolase 32 family.</text>
</comment>
<feature type="region of interest" description="Disordered" evidence="5">
    <location>
        <begin position="1"/>
        <end position="23"/>
    </location>
</feature>
<dbReference type="GO" id="GO:0004575">
    <property type="term" value="F:sucrose alpha-glucosidase activity"/>
    <property type="evidence" value="ECO:0007669"/>
    <property type="project" value="TreeGrafter"/>
</dbReference>
<dbReference type="PANTHER" id="PTHR42800:SF2">
    <property type="entry name" value="INVERTASE-RELATED"/>
    <property type="match status" value="1"/>
</dbReference>
<dbReference type="PANTHER" id="PTHR42800">
    <property type="entry name" value="EXOINULINASE INUD (AFU_ORTHOLOGUE AFUA_5G00480)"/>
    <property type="match status" value="1"/>
</dbReference>
<dbReference type="PROSITE" id="PS00609">
    <property type="entry name" value="GLYCOSYL_HYDROL_F32"/>
    <property type="match status" value="1"/>
</dbReference>
<dbReference type="AlphaFoldDB" id="A0A6P1NKP4"/>
<dbReference type="GO" id="GO:0005737">
    <property type="term" value="C:cytoplasm"/>
    <property type="evidence" value="ECO:0007669"/>
    <property type="project" value="TreeGrafter"/>
</dbReference>
<gene>
    <name evidence="8" type="ORF">GT348_08230</name>
</gene>
<dbReference type="EMBL" id="CP047652">
    <property type="protein sequence ID" value="QHI96212.1"/>
    <property type="molecule type" value="Genomic_DNA"/>
</dbReference>
<dbReference type="SMART" id="SM00640">
    <property type="entry name" value="Glyco_32"/>
    <property type="match status" value="1"/>
</dbReference>
<protein>
    <submittedName>
        <fullName evidence="8">Glycoside hydrolase family 32 protein</fullName>
    </submittedName>
</protein>
<dbReference type="InterPro" id="IPR013148">
    <property type="entry name" value="Glyco_hydro_32_N"/>
</dbReference>
<feature type="domain" description="Glycosyl hydrolase family 32 N-terminal" evidence="6">
    <location>
        <begin position="64"/>
        <end position="373"/>
    </location>
</feature>
<evidence type="ECO:0000256" key="2">
    <source>
        <dbReference type="ARBA" id="ARBA00022801"/>
    </source>
</evidence>
<evidence type="ECO:0000256" key="1">
    <source>
        <dbReference type="ARBA" id="ARBA00009902"/>
    </source>
</evidence>
<accession>A0A6P1NKP4</accession>
<dbReference type="InterPro" id="IPR001362">
    <property type="entry name" value="Glyco_hydro_32"/>
</dbReference>
<dbReference type="InterPro" id="IPR018053">
    <property type="entry name" value="Glyco_hydro_32_AS"/>
</dbReference>
<dbReference type="SUPFAM" id="SSF75005">
    <property type="entry name" value="Arabinanase/levansucrase/invertase"/>
    <property type="match status" value="1"/>
</dbReference>
<evidence type="ECO:0000256" key="4">
    <source>
        <dbReference type="RuleBase" id="RU362110"/>
    </source>
</evidence>
<sequence length="550" mass="61716">MNMNHVNLLKTKSRKNYSPETKCDLNKPKAKNFKEKSLAVAETKASVAAAKLGIHDRLYRPSIHFTPSQGFMNDPNGLVFDGQNYHLYYQHNPFAPFAGNVHWGHAISKDLYNWQDKPDAIDETAEGQAFSGSAVYDRHNSSGLFSGGKEGGLVAIFTRSLPEKQSQYVAYSKDGGDHFIDYAKNPVLDVGSSSFRDPKVLWHAPSNKWIMIVSHARAHKLSFYGSYDLLTWMHLSDFGPEGAFAVDYECPAMAEIKVEGGKAGETRWVLFLSINPGAQLGGSSTEYFIGHFDGERFIPEDKQIRMTDFAKECYALQTYNDMPCGASTYIAWMSNWQYTEEVPTQTWRGAMTLPRQMVLKRDEYGDLRLVQTPYGLEALRQAPVQFDVHYFNSGDSKKVALPGNKPIELLLDVTLENLADVHYKNNKWLPPRFSVTFSNKAGEEFSIGVDAIYNQLWLDRSKLRGFDNPFFTGQFSASLPQDVRSFQLRIILDGSTLEIYANGGMVVGTALVYPDQALETVTLSASNVSARVENAALYPLKKTMNRVTLD</sequence>
<keyword evidence="3 4" id="KW-0326">Glycosidase</keyword>
<dbReference type="Gene3D" id="2.60.120.560">
    <property type="entry name" value="Exo-inulinase, domain 1"/>
    <property type="match status" value="1"/>
</dbReference>
<dbReference type="Pfam" id="PF08244">
    <property type="entry name" value="Glyco_hydro_32C"/>
    <property type="match status" value="1"/>
</dbReference>
<dbReference type="Proteomes" id="UP000463975">
    <property type="component" value="Chromosome"/>
</dbReference>
<evidence type="ECO:0000313" key="8">
    <source>
        <dbReference type="EMBL" id="QHI96212.1"/>
    </source>
</evidence>
<evidence type="ECO:0000259" key="7">
    <source>
        <dbReference type="Pfam" id="PF08244"/>
    </source>
</evidence>
<proteinExistence type="inferred from homology"/>